<comment type="similarity">
    <text evidence="2">Belongs to the BYE1 family.</text>
</comment>
<dbReference type="InterPro" id="IPR001965">
    <property type="entry name" value="Znf_PHD"/>
</dbReference>
<dbReference type="InterPro" id="IPR013083">
    <property type="entry name" value="Znf_RING/FYVE/PHD"/>
</dbReference>
<keyword evidence="5" id="KW-0863">Zinc-finger</keyword>
<feature type="region of interest" description="Disordered" evidence="7">
    <location>
        <begin position="941"/>
        <end position="1098"/>
    </location>
</feature>
<dbReference type="Gene3D" id="1.10.472.30">
    <property type="entry name" value="Transcription elongation factor S-II, central domain"/>
    <property type="match status" value="1"/>
</dbReference>
<sequence>MSTRSAVRTRQASRADTSNQASQEAAPAAQDEKENVKMNGPSGRARVTRKSSSKPYCICKKPDDGSPMIHCTSCKDWFHFRCVELSEKDADEIQVWEGPEAVQEVLVPNDHASTPSSSTRSKKKSTAKQVAPKVKAEALGSSSESEAYSPRPEAAPKTRARRQAYKSDDESDSGASHRATSPKRLRHTGVAPKEPAPHKQPSPAVTTQQKRKQSASSQPQPPSKRPRSESTSGDDAIRKYCLGKLHELFCQIFTRYPFLPSAEGEHERSGELVPDKKPEELTLEEKEQLETKARQAGTDLEQSIYELYAEPDKQGKQVAAGKYKERFRMLTFNLSKADRVVLHMRIASSHISPKELSTMSSTDLASAEEQQSIKKLEEEALAHSILKKATVPRAKLTHKGLQDIEDVTGAGRLEAEREREDEEAARIERERLARLRLQAQRAQSVGSAPPESPIAPHNPAWGAPPPVPLHAGADMSPSPSSTRPLFVPSASDYAAAVSMEHELNLADLINIDEEPSGEIAMTPVDTVPTPFGEVPPLLVRTTSDHASPSTASPVTPATTGISPFAAKGSPSDLSSRPSFDLNALWTPSSSDHPMEGQASASPEPQDAPDAMVTEPTGDELELDTEDQDFDMFLNGNDQDAESKQEPPAPVEPAPEAKPATFEDHPTIWSGTVSMPLDSAIPQEVAVIARQTGGRTLGHNSPLWRTLFPSGELRIDGRVPVEKSAQYLTQVRLNPTKELIAAAFSPADGSDPSGFHAVKNHLLSKSRHGLIFPWGHNPKSSAPGRELYIVPLLSSDPIPEYMELLDQLQFPPTRNVDYLVGIWVLNKGKLAPPPTAPAPVAAPAHAATPPPASAPMPVPVPQPQAAPNLDLAQLHQLGLLQPPPPSQPPPPPPPSQSAPPIPPPSHPAPYTSPPPSNLAAEVAQLTPEQIQLMLQTLAKTAPVPVPHQPHSEPYGIPLPVHAMTPAHGQPQPVSIPQPIALPQAALQSWSSPNPPAPSQYPAPYPQQHPPHQQGPPPPFPGAQQPYGAGGGYDRNERPYQNHGNTYEYDRGGREFRGGRGGRGRGGNGGGGWQKPRGRGGPAGRNRGRGGGGGWGGEQR</sequence>
<dbReference type="PANTHER" id="PTHR11477">
    <property type="entry name" value="TRANSCRIPTION FACTOR S-II ZINC FINGER DOMAIN-CONTAINING PROTEIN"/>
    <property type="match status" value="1"/>
</dbReference>
<organism evidence="9 10">
    <name type="scientific">Trametes pubescens</name>
    <name type="common">White-rot fungus</name>
    <dbReference type="NCBI Taxonomy" id="154538"/>
    <lineage>
        <taxon>Eukaryota</taxon>
        <taxon>Fungi</taxon>
        <taxon>Dikarya</taxon>
        <taxon>Basidiomycota</taxon>
        <taxon>Agaricomycotina</taxon>
        <taxon>Agaricomycetes</taxon>
        <taxon>Polyporales</taxon>
        <taxon>Polyporaceae</taxon>
        <taxon>Trametes</taxon>
    </lineage>
</organism>
<dbReference type="GO" id="GO:0001139">
    <property type="term" value="F:RNA polymerase II complex recruiting activity"/>
    <property type="evidence" value="ECO:0007669"/>
    <property type="project" value="TreeGrafter"/>
</dbReference>
<dbReference type="GO" id="GO:0005634">
    <property type="term" value="C:nucleus"/>
    <property type="evidence" value="ECO:0007669"/>
    <property type="project" value="TreeGrafter"/>
</dbReference>
<evidence type="ECO:0000313" key="10">
    <source>
        <dbReference type="Proteomes" id="UP000184267"/>
    </source>
</evidence>
<feature type="compositionally biased region" description="Basic and acidic residues" evidence="7">
    <location>
        <begin position="1046"/>
        <end position="1056"/>
    </location>
</feature>
<evidence type="ECO:0000256" key="1">
    <source>
        <dbReference type="ARBA" id="ARBA00002311"/>
    </source>
</evidence>
<name>A0A1M2V5S7_TRAPU</name>
<feature type="compositionally biased region" description="Pro residues" evidence="7">
    <location>
        <begin position="880"/>
        <end position="915"/>
    </location>
</feature>
<dbReference type="Proteomes" id="UP000184267">
    <property type="component" value="Unassembled WGS sequence"/>
</dbReference>
<dbReference type="GO" id="GO:0008270">
    <property type="term" value="F:zinc ion binding"/>
    <property type="evidence" value="ECO:0007669"/>
    <property type="project" value="UniProtKB-KW"/>
</dbReference>
<dbReference type="Pfam" id="PF07744">
    <property type="entry name" value="SPOC"/>
    <property type="match status" value="1"/>
</dbReference>
<feature type="domain" description="TFIIS central" evidence="8">
    <location>
        <begin position="237"/>
        <end position="392"/>
    </location>
</feature>
<dbReference type="SUPFAM" id="SSF46942">
    <property type="entry name" value="Elongation factor TFIIS domain 2"/>
    <property type="match status" value="1"/>
</dbReference>
<dbReference type="PRINTS" id="PR01217">
    <property type="entry name" value="PRICHEXTENSN"/>
</dbReference>
<feature type="region of interest" description="Disordered" evidence="7">
    <location>
        <begin position="1"/>
        <end position="59"/>
    </location>
</feature>
<keyword evidence="6" id="KW-0862">Zinc</keyword>
<reference evidence="9 10" key="1">
    <citation type="submission" date="2016-10" db="EMBL/GenBank/DDBJ databases">
        <title>Genome sequence of the basidiomycete white-rot fungus Trametes pubescens.</title>
        <authorList>
            <person name="Makela M.R."/>
            <person name="Granchi Z."/>
            <person name="Peng M."/>
            <person name="De Vries R.P."/>
            <person name="Grigoriev I."/>
            <person name="Riley R."/>
            <person name="Hilden K."/>
        </authorList>
    </citation>
    <scope>NUCLEOTIDE SEQUENCE [LARGE SCALE GENOMIC DNA]</scope>
    <source>
        <strain evidence="9 10">FBCC735</strain>
    </source>
</reference>
<evidence type="ECO:0000313" key="9">
    <source>
        <dbReference type="EMBL" id="OJT02887.1"/>
    </source>
</evidence>
<feature type="compositionally biased region" description="Low complexity" evidence="7">
    <location>
        <begin position="546"/>
        <end position="559"/>
    </location>
</feature>
<feature type="region of interest" description="Disordered" evidence="7">
    <location>
        <begin position="540"/>
        <end position="616"/>
    </location>
</feature>
<feature type="region of interest" description="Disordered" evidence="7">
    <location>
        <begin position="440"/>
        <end position="467"/>
    </location>
</feature>
<comment type="caution">
    <text evidence="9">The sequence shown here is derived from an EMBL/GenBank/DDBJ whole genome shotgun (WGS) entry which is preliminary data.</text>
</comment>
<feature type="compositionally biased region" description="Low complexity" evidence="7">
    <location>
        <begin position="137"/>
        <end position="152"/>
    </location>
</feature>
<dbReference type="InterPro" id="IPR011011">
    <property type="entry name" value="Znf_FYVE_PHD"/>
</dbReference>
<feature type="compositionally biased region" description="Polar residues" evidence="7">
    <location>
        <begin position="1"/>
        <end position="23"/>
    </location>
</feature>
<dbReference type="OMA" id="AWISCET"/>
<evidence type="ECO:0000256" key="6">
    <source>
        <dbReference type="ARBA" id="ARBA00022833"/>
    </source>
</evidence>
<feature type="region of interest" description="Disordered" evidence="7">
    <location>
        <begin position="262"/>
        <end position="294"/>
    </location>
</feature>
<dbReference type="GO" id="GO:0006362">
    <property type="term" value="P:transcription elongation by RNA polymerase I"/>
    <property type="evidence" value="ECO:0007669"/>
    <property type="project" value="TreeGrafter"/>
</dbReference>
<dbReference type="GO" id="GO:0000977">
    <property type="term" value="F:RNA polymerase II transcription regulatory region sequence-specific DNA binding"/>
    <property type="evidence" value="ECO:0007669"/>
    <property type="project" value="TreeGrafter"/>
</dbReference>
<evidence type="ECO:0000259" key="8">
    <source>
        <dbReference type="PROSITE" id="PS51321"/>
    </source>
</evidence>
<feature type="region of interest" description="Disordered" evidence="7">
    <location>
        <begin position="630"/>
        <end position="665"/>
    </location>
</feature>
<feature type="region of interest" description="Disordered" evidence="7">
    <location>
        <begin position="101"/>
        <end position="235"/>
    </location>
</feature>
<feature type="compositionally biased region" description="Low complexity" evidence="7">
    <location>
        <begin position="837"/>
        <end position="846"/>
    </location>
</feature>
<evidence type="ECO:0000256" key="4">
    <source>
        <dbReference type="ARBA" id="ARBA00022723"/>
    </source>
</evidence>
<feature type="region of interest" description="Disordered" evidence="7">
    <location>
        <begin position="833"/>
        <end position="864"/>
    </location>
</feature>
<comment type="function">
    <text evidence="1">Negative regulator of transcription elongation.</text>
</comment>
<feature type="compositionally biased region" description="Pro residues" evidence="7">
    <location>
        <begin position="991"/>
        <end position="1019"/>
    </location>
</feature>
<dbReference type="PANTHER" id="PTHR11477:SF11">
    <property type="entry name" value="TRANSCRIPTION FACTOR BYE1"/>
    <property type="match status" value="1"/>
</dbReference>
<dbReference type="InterPro" id="IPR003618">
    <property type="entry name" value="TFIIS_cen_dom"/>
</dbReference>
<dbReference type="Gene3D" id="3.30.40.10">
    <property type="entry name" value="Zinc/RING finger domain, C3HC4 (zinc finger)"/>
    <property type="match status" value="1"/>
</dbReference>
<dbReference type="SUPFAM" id="SSF57903">
    <property type="entry name" value="FYVE/PHD zinc finger"/>
    <property type="match status" value="1"/>
</dbReference>
<dbReference type="InterPro" id="IPR012921">
    <property type="entry name" value="SPOC_C"/>
</dbReference>
<evidence type="ECO:0000256" key="5">
    <source>
        <dbReference type="ARBA" id="ARBA00022771"/>
    </source>
</evidence>
<dbReference type="OrthoDB" id="436852at2759"/>
<dbReference type="CDD" id="cd21538">
    <property type="entry name" value="SPOC_TFIIS"/>
    <property type="match status" value="1"/>
</dbReference>
<feature type="compositionally biased region" description="Basic and acidic residues" evidence="7">
    <location>
        <begin position="263"/>
        <end position="293"/>
    </location>
</feature>
<dbReference type="AlphaFoldDB" id="A0A1M2V5S7"/>
<feature type="compositionally biased region" description="Gly residues" evidence="7">
    <location>
        <begin position="1057"/>
        <end position="1098"/>
    </location>
</feature>
<dbReference type="Pfam" id="PF00628">
    <property type="entry name" value="PHD"/>
    <property type="match status" value="1"/>
</dbReference>
<dbReference type="InterPro" id="IPR036575">
    <property type="entry name" value="TFIIS_cen_dom_sf"/>
</dbReference>
<feature type="region of interest" description="Disordered" evidence="7">
    <location>
        <begin position="877"/>
        <end position="917"/>
    </location>
</feature>
<dbReference type="PROSITE" id="PS51321">
    <property type="entry name" value="TFIIS_CENTRAL"/>
    <property type="match status" value="1"/>
</dbReference>
<keyword evidence="10" id="KW-1185">Reference proteome</keyword>
<protein>
    <recommendedName>
        <fullName evidence="3">Transcription factor BYE1</fullName>
    </recommendedName>
</protein>
<dbReference type="GO" id="GO:0031440">
    <property type="term" value="P:regulation of mRNA 3'-end processing"/>
    <property type="evidence" value="ECO:0007669"/>
    <property type="project" value="TreeGrafter"/>
</dbReference>
<dbReference type="GO" id="GO:0031564">
    <property type="term" value="P:transcription antitermination"/>
    <property type="evidence" value="ECO:0007669"/>
    <property type="project" value="TreeGrafter"/>
</dbReference>
<dbReference type="InterPro" id="IPR019787">
    <property type="entry name" value="Znf_PHD-finger"/>
</dbReference>
<evidence type="ECO:0000256" key="3">
    <source>
        <dbReference type="ARBA" id="ARBA00021616"/>
    </source>
</evidence>
<dbReference type="STRING" id="154538.A0A1M2V5S7"/>
<dbReference type="GO" id="GO:0006368">
    <property type="term" value="P:transcription elongation by RNA polymerase II"/>
    <property type="evidence" value="ECO:0007669"/>
    <property type="project" value="TreeGrafter"/>
</dbReference>
<accession>A0A1M2V5S7</accession>
<keyword evidence="4" id="KW-0479">Metal-binding</keyword>
<dbReference type="EMBL" id="MNAD01001644">
    <property type="protein sequence ID" value="OJT02887.1"/>
    <property type="molecule type" value="Genomic_DNA"/>
</dbReference>
<dbReference type="SMART" id="SM00249">
    <property type="entry name" value="PHD"/>
    <property type="match status" value="1"/>
</dbReference>
<gene>
    <name evidence="9" type="ORF">TRAPUB_6557</name>
</gene>
<proteinExistence type="inferred from homology"/>
<feature type="compositionally biased region" description="Pro residues" evidence="7">
    <location>
        <begin position="847"/>
        <end position="863"/>
    </location>
</feature>
<dbReference type="Pfam" id="PF07500">
    <property type="entry name" value="TFIIS_M"/>
    <property type="match status" value="1"/>
</dbReference>
<evidence type="ECO:0000256" key="7">
    <source>
        <dbReference type="SAM" id="MobiDB-lite"/>
    </source>
</evidence>
<evidence type="ECO:0000256" key="2">
    <source>
        <dbReference type="ARBA" id="ARBA00011050"/>
    </source>
</evidence>